<evidence type="ECO:0000313" key="1">
    <source>
        <dbReference type="EMBL" id="UWZ55779.1"/>
    </source>
</evidence>
<dbReference type="RefSeq" id="WP_156089416.1">
    <property type="nucleotide sequence ID" value="NZ_CP073767.1"/>
</dbReference>
<keyword evidence="2" id="KW-1185">Reference proteome</keyword>
<name>A0A9Q9MGN4_9ACTN</name>
<dbReference type="EMBL" id="CP073767">
    <property type="protein sequence ID" value="UWZ55779.1"/>
    <property type="molecule type" value="Genomic_DNA"/>
</dbReference>
<dbReference type="Proteomes" id="UP001058003">
    <property type="component" value="Chromosome"/>
</dbReference>
<dbReference type="AlphaFoldDB" id="A0A9Q9MGN4"/>
<accession>A0A9Q9MGN4</accession>
<sequence length="66" mass="6869">MQANTVNLSALTDAALVRKVLDTIALSMDGKPAGAATVTKRAVFSNALRYAVEDTSQSATTATRRG</sequence>
<evidence type="ECO:0000313" key="2">
    <source>
        <dbReference type="Proteomes" id="UP001058003"/>
    </source>
</evidence>
<reference evidence="1" key="1">
    <citation type="submission" date="2021-04" db="EMBL/GenBank/DDBJ databases">
        <title>Dactylosporangium aurantiacum NRRL B-8018 full assembly.</title>
        <authorList>
            <person name="Hartkoorn R.C."/>
            <person name="Beaudoing E."/>
            <person name="Hot D."/>
        </authorList>
    </citation>
    <scope>NUCLEOTIDE SEQUENCE</scope>
    <source>
        <strain evidence="1">NRRL B-8018</strain>
    </source>
</reference>
<protein>
    <submittedName>
        <fullName evidence="1">Uncharacterized protein</fullName>
    </submittedName>
</protein>
<organism evidence="1 2">
    <name type="scientific">Dactylosporangium aurantiacum</name>
    <dbReference type="NCBI Taxonomy" id="35754"/>
    <lineage>
        <taxon>Bacteria</taxon>
        <taxon>Bacillati</taxon>
        <taxon>Actinomycetota</taxon>
        <taxon>Actinomycetes</taxon>
        <taxon>Micromonosporales</taxon>
        <taxon>Micromonosporaceae</taxon>
        <taxon>Dactylosporangium</taxon>
    </lineage>
</organism>
<gene>
    <name evidence="1" type="ORF">Daura_06130</name>
</gene>
<dbReference type="KEGG" id="daur:Daura_06130"/>
<proteinExistence type="predicted"/>